<dbReference type="InterPro" id="IPR001014">
    <property type="entry name" value="Ribosomal_uL23_CS"/>
</dbReference>
<dbReference type="GO" id="GO:0003735">
    <property type="term" value="F:structural constituent of ribosome"/>
    <property type="evidence" value="ECO:0007669"/>
    <property type="project" value="InterPro"/>
</dbReference>
<dbReference type="GO" id="GO:1990904">
    <property type="term" value="C:ribonucleoprotein complex"/>
    <property type="evidence" value="ECO:0007669"/>
    <property type="project" value="UniProtKB-KW"/>
</dbReference>
<dbReference type="AlphaFoldDB" id="A0A4R2PA95"/>
<dbReference type="NCBIfam" id="NF004360">
    <property type="entry name" value="PRK05738.1-5"/>
    <property type="match status" value="1"/>
</dbReference>
<comment type="similarity">
    <text evidence="1 6 7">Belongs to the universal ribosomal protein uL23 family.</text>
</comment>
<dbReference type="OrthoDB" id="9793353at2"/>
<dbReference type="GO" id="GO:0019843">
    <property type="term" value="F:rRNA binding"/>
    <property type="evidence" value="ECO:0007669"/>
    <property type="project" value="UniProtKB-UniRule"/>
</dbReference>
<dbReference type="InterPro" id="IPR013025">
    <property type="entry name" value="Ribosomal_uL23-like"/>
</dbReference>
<dbReference type="InterPro" id="IPR012678">
    <property type="entry name" value="Ribosomal_uL23/eL15/eS24_sf"/>
</dbReference>
<dbReference type="Proteomes" id="UP000295399">
    <property type="component" value="Unassembled WGS sequence"/>
</dbReference>
<evidence type="ECO:0000256" key="4">
    <source>
        <dbReference type="ARBA" id="ARBA00022980"/>
    </source>
</evidence>
<dbReference type="FunCoup" id="A0A4R2PA95">
    <property type="interactions" value="512"/>
</dbReference>
<organism evidence="8 9">
    <name type="scientific">Rhodothalassium salexigens DSM 2132</name>
    <dbReference type="NCBI Taxonomy" id="1188247"/>
    <lineage>
        <taxon>Bacteria</taxon>
        <taxon>Pseudomonadati</taxon>
        <taxon>Pseudomonadota</taxon>
        <taxon>Alphaproteobacteria</taxon>
        <taxon>Rhodothalassiales</taxon>
        <taxon>Rhodothalassiaceae</taxon>
        <taxon>Rhodothalassium</taxon>
    </lineage>
</organism>
<evidence type="ECO:0000256" key="3">
    <source>
        <dbReference type="ARBA" id="ARBA00022884"/>
    </source>
</evidence>
<keyword evidence="2 6" id="KW-0699">rRNA-binding</keyword>
<evidence type="ECO:0000313" key="8">
    <source>
        <dbReference type="EMBL" id="TCP31979.1"/>
    </source>
</evidence>
<keyword evidence="4 6" id="KW-0689">Ribosomal protein</keyword>
<dbReference type="SUPFAM" id="SSF54189">
    <property type="entry name" value="Ribosomal proteins S24e, L23 and L15e"/>
    <property type="match status" value="1"/>
</dbReference>
<evidence type="ECO:0000256" key="2">
    <source>
        <dbReference type="ARBA" id="ARBA00022730"/>
    </source>
</evidence>
<reference evidence="8 9" key="1">
    <citation type="submission" date="2019-03" db="EMBL/GenBank/DDBJ databases">
        <title>Genomic Encyclopedia of Type Strains, Phase IV (KMG-IV): sequencing the most valuable type-strain genomes for metagenomic binning, comparative biology and taxonomic classification.</title>
        <authorList>
            <person name="Goeker M."/>
        </authorList>
    </citation>
    <scope>NUCLEOTIDE SEQUENCE [LARGE SCALE GENOMIC DNA]</scope>
    <source>
        <strain evidence="8 9">DSM 2132</strain>
    </source>
</reference>
<evidence type="ECO:0000313" key="9">
    <source>
        <dbReference type="Proteomes" id="UP000295399"/>
    </source>
</evidence>
<dbReference type="NCBIfam" id="NF004363">
    <property type="entry name" value="PRK05738.2-4"/>
    <property type="match status" value="1"/>
</dbReference>
<gene>
    <name evidence="6" type="primary">rplW</name>
    <name evidence="8" type="ORF">EV659_11059</name>
</gene>
<dbReference type="HAMAP" id="MF_01369_B">
    <property type="entry name" value="Ribosomal_uL23_B"/>
    <property type="match status" value="1"/>
</dbReference>
<dbReference type="Pfam" id="PF00276">
    <property type="entry name" value="Ribosomal_L23"/>
    <property type="match status" value="1"/>
</dbReference>
<evidence type="ECO:0000256" key="5">
    <source>
        <dbReference type="ARBA" id="ARBA00023274"/>
    </source>
</evidence>
<comment type="subunit">
    <text evidence="6">Part of the 50S ribosomal subunit. Contacts protein L29, and trigger factor when it is bound to the ribosome.</text>
</comment>
<dbReference type="InParanoid" id="A0A4R2PA95"/>
<comment type="caution">
    <text evidence="8">The sequence shown here is derived from an EMBL/GenBank/DDBJ whole genome shotgun (WGS) entry which is preliminary data.</text>
</comment>
<protein>
    <recommendedName>
        <fullName evidence="6">Large ribosomal subunit protein uL23</fullName>
    </recommendedName>
</protein>
<accession>A0A4R2PA95</accession>
<proteinExistence type="inferred from homology"/>
<evidence type="ECO:0000256" key="1">
    <source>
        <dbReference type="ARBA" id="ARBA00006700"/>
    </source>
</evidence>
<keyword evidence="9" id="KW-1185">Reference proteome</keyword>
<comment type="function">
    <text evidence="6">One of the early assembly proteins it binds 23S rRNA. One of the proteins that surrounds the polypeptide exit tunnel on the outside of the ribosome. Forms the main docking site for trigger factor binding to the ribosome.</text>
</comment>
<dbReference type="EMBL" id="SLXO01000010">
    <property type="protein sequence ID" value="TCP31979.1"/>
    <property type="molecule type" value="Genomic_DNA"/>
</dbReference>
<dbReference type="PANTHER" id="PTHR11620">
    <property type="entry name" value="60S RIBOSOMAL PROTEIN L23A"/>
    <property type="match status" value="1"/>
</dbReference>
<dbReference type="GO" id="GO:0006412">
    <property type="term" value="P:translation"/>
    <property type="evidence" value="ECO:0007669"/>
    <property type="project" value="UniProtKB-UniRule"/>
</dbReference>
<evidence type="ECO:0000256" key="7">
    <source>
        <dbReference type="RuleBase" id="RU003934"/>
    </source>
</evidence>
<keyword evidence="5 6" id="KW-0687">Ribonucleoprotein</keyword>
<dbReference type="PROSITE" id="PS00050">
    <property type="entry name" value="RIBOSOMAL_L23"/>
    <property type="match status" value="1"/>
</dbReference>
<dbReference type="Gene3D" id="3.30.70.330">
    <property type="match status" value="1"/>
</dbReference>
<evidence type="ECO:0000256" key="6">
    <source>
        <dbReference type="HAMAP-Rule" id="MF_01369"/>
    </source>
</evidence>
<dbReference type="GO" id="GO:0005840">
    <property type="term" value="C:ribosome"/>
    <property type="evidence" value="ECO:0007669"/>
    <property type="project" value="UniProtKB-KW"/>
</dbReference>
<sequence>MKAEPKHYDVLRAPVITEKSTLGSEHENTQVTFKVATDATKPAIKEAVEAIYGVKVEAVNTLILKGKQKRFRGIRGRRPDVKKAIVTLAKGQSIDVTTVGA</sequence>
<dbReference type="NCBIfam" id="NF004359">
    <property type="entry name" value="PRK05738.1-3"/>
    <property type="match status" value="1"/>
</dbReference>
<dbReference type="InterPro" id="IPR012677">
    <property type="entry name" value="Nucleotide-bd_a/b_plait_sf"/>
</dbReference>
<keyword evidence="3 6" id="KW-0694">RNA-binding</keyword>
<name>A0A4R2PA95_RHOSA</name>
<dbReference type="FunFam" id="3.30.70.330:FF:000001">
    <property type="entry name" value="50S ribosomal protein L23"/>
    <property type="match status" value="1"/>
</dbReference>
<dbReference type="RefSeq" id="WP_132709198.1">
    <property type="nucleotide sequence ID" value="NZ_JACIGF010000010.1"/>
</dbReference>